<evidence type="ECO:0000256" key="2">
    <source>
        <dbReference type="SAM" id="Phobius"/>
    </source>
</evidence>
<evidence type="ECO:0000256" key="1">
    <source>
        <dbReference type="SAM" id="MobiDB-lite"/>
    </source>
</evidence>
<evidence type="ECO:0000313" key="3">
    <source>
        <dbReference type="EMBL" id="CAA9339140.1"/>
    </source>
</evidence>
<reference evidence="3" key="1">
    <citation type="submission" date="2020-02" db="EMBL/GenBank/DDBJ databases">
        <authorList>
            <person name="Meier V. D."/>
        </authorList>
    </citation>
    <scope>NUCLEOTIDE SEQUENCE</scope>
    <source>
        <strain evidence="3">AVDCRST_MAG93</strain>
    </source>
</reference>
<gene>
    <name evidence="3" type="ORF">AVDCRST_MAG93-6543</name>
</gene>
<accession>A0A6J4LQX8</accession>
<dbReference type="AlphaFoldDB" id="A0A6J4LQX8"/>
<feature type="transmembrane region" description="Helical" evidence="2">
    <location>
        <begin position="232"/>
        <end position="254"/>
    </location>
</feature>
<sequence length="257" mass="25916">MLRDERAHPPNGLGFRGYFGSTPMIFTSHGRCRSTCRPDDLGCRSAPFLRMRGREVPSTPTDTFRLQDRLPKGEPLKRALLLAALSTALTLVLSAPVTAQSASSSAGASADAQSSACDEVQDRLNAGDDSLTSAELLACGLSPEAINPCEGNPDPNCGTSLPEGAYPSINGPDGVGTNNACSDLPEGSPEAVACYEDLIGTASPGASSSVSSSASAGASSSASALPDTGGPAAALALIPLALLVGTGLLALGVMRRG</sequence>
<proteinExistence type="predicted"/>
<protein>
    <submittedName>
        <fullName evidence="3">Uncharacterized protein</fullName>
    </submittedName>
</protein>
<dbReference type="EMBL" id="CADCTR010002206">
    <property type="protein sequence ID" value="CAA9339140.1"/>
    <property type="molecule type" value="Genomic_DNA"/>
</dbReference>
<name>A0A6J4LQX8_9CHLR</name>
<keyword evidence="2" id="KW-1133">Transmembrane helix</keyword>
<organism evidence="3">
    <name type="scientific">uncultured Chloroflexia bacterium</name>
    <dbReference type="NCBI Taxonomy" id="1672391"/>
    <lineage>
        <taxon>Bacteria</taxon>
        <taxon>Bacillati</taxon>
        <taxon>Chloroflexota</taxon>
        <taxon>Chloroflexia</taxon>
        <taxon>environmental samples</taxon>
    </lineage>
</organism>
<feature type="compositionally biased region" description="Low complexity" evidence="1">
    <location>
        <begin position="206"/>
        <end position="224"/>
    </location>
</feature>
<feature type="region of interest" description="Disordered" evidence="1">
    <location>
        <begin position="206"/>
        <end position="225"/>
    </location>
</feature>
<keyword evidence="2" id="KW-0472">Membrane</keyword>
<keyword evidence="2" id="KW-0812">Transmembrane</keyword>